<dbReference type="PANTHER" id="PTHR43431">
    <property type="entry name" value="OXIDOREDUCTASE, SHORT CHAIN DEHYDROGENASE/REDUCTASE FAMILY (AFU_ORTHOLOGUE AFUA_5G14000)"/>
    <property type="match status" value="1"/>
</dbReference>
<dbReference type="OrthoDB" id="5399006at2759"/>
<comment type="caution">
    <text evidence="1">The sequence shown here is derived from an EMBL/GenBank/DDBJ whole genome shotgun (WGS) entry which is preliminary data.</text>
</comment>
<name>A0A9W9WA87_9EURO</name>
<dbReference type="SUPFAM" id="SSF51735">
    <property type="entry name" value="NAD(P)-binding Rossmann-fold domains"/>
    <property type="match status" value="1"/>
</dbReference>
<sequence length="186" mass="20143">MPQFSSFTSKQKLDLKTTHFAGNSKTQIIASKTFVIIAGVGPVTGTSIARKFAKAYSVVLLAHNPASYKAIVEEINSGGGQAVGISTDPTDSNSLKYTLDQIATQYLGSALAAVIFNSGGRFTWKAFLDLMDEGHRCMRLSTYPSINSAIHYVCTLEVEPARPVYLSGETYSCIFSDWHAGQPLSY</sequence>
<proteinExistence type="predicted"/>
<dbReference type="AlphaFoldDB" id="A0A9W9WA87"/>
<protein>
    <submittedName>
        <fullName evidence="1">Uncharacterized protein</fullName>
    </submittedName>
</protein>
<dbReference type="RefSeq" id="XP_056493462.1">
    <property type="nucleotide sequence ID" value="XM_056627667.1"/>
</dbReference>
<accession>A0A9W9WA87</accession>
<dbReference type="InterPro" id="IPR002347">
    <property type="entry name" value="SDR_fam"/>
</dbReference>
<reference evidence="1" key="1">
    <citation type="submission" date="2022-12" db="EMBL/GenBank/DDBJ databases">
        <authorList>
            <person name="Petersen C."/>
        </authorList>
    </citation>
    <scope>NUCLEOTIDE SEQUENCE</scope>
    <source>
        <strain evidence="1">IBT 29677</strain>
    </source>
</reference>
<organism evidence="1 2">
    <name type="scientific">Penicillium cosmopolitanum</name>
    <dbReference type="NCBI Taxonomy" id="1131564"/>
    <lineage>
        <taxon>Eukaryota</taxon>
        <taxon>Fungi</taxon>
        <taxon>Dikarya</taxon>
        <taxon>Ascomycota</taxon>
        <taxon>Pezizomycotina</taxon>
        <taxon>Eurotiomycetes</taxon>
        <taxon>Eurotiomycetidae</taxon>
        <taxon>Eurotiales</taxon>
        <taxon>Aspergillaceae</taxon>
        <taxon>Penicillium</taxon>
    </lineage>
</organism>
<reference evidence="1" key="2">
    <citation type="journal article" date="2023" name="IMA Fungus">
        <title>Comparative genomic study of the Penicillium genus elucidates a diverse pangenome and 15 lateral gene transfer events.</title>
        <authorList>
            <person name="Petersen C."/>
            <person name="Sorensen T."/>
            <person name="Nielsen M.R."/>
            <person name="Sondergaard T.E."/>
            <person name="Sorensen J.L."/>
            <person name="Fitzpatrick D.A."/>
            <person name="Frisvad J.C."/>
            <person name="Nielsen K.L."/>
        </authorList>
    </citation>
    <scope>NUCLEOTIDE SEQUENCE</scope>
    <source>
        <strain evidence="1">IBT 29677</strain>
    </source>
</reference>
<evidence type="ECO:0000313" key="2">
    <source>
        <dbReference type="Proteomes" id="UP001147747"/>
    </source>
</evidence>
<dbReference type="Gene3D" id="3.40.50.720">
    <property type="entry name" value="NAD(P)-binding Rossmann-like Domain"/>
    <property type="match status" value="1"/>
</dbReference>
<gene>
    <name evidence="1" type="ORF">N7509_003030</name>
</gene>
<keyword evidence="2" id="KW-1185">Reference proteome</keyword>
<dbReference type="PANTHER" id="PTHR43431:SF7">
    <property type="entry name" value="OXIDOREDUCTASE, SHORT CHAIN DEHYDROGENASE_REDUCTASE FAMILY (AFU_ORTHOLOGUE AFUA_5G14000)"/>
    <property type="match status" value="1"/>
</dbReference>
<evidence type="ECO:0000313" key="1">
    <source>
        <dbReference type="EMBL" id="KAJ5409147.1"/>
    </source>
</evidence>
<dbReference type="Pfam" id="PF00106">
    <property type="entry name" value="adh_short"/>
    <property type="match status" value="1"/>
</dbReference>
<dbReference type="EMBL" id="JAPZBU010000004">
    <property type="protein sequence ID" value="KAJ5409147.1"/>
    <property type="molecule type" value="Genomic_DNA"/>
</dbReference>
<dbReference type="InterPro" id="IPR036291">
    <property type="entry name" value="NAD(P)-bd_dom_sf"/>
</dbReference>
<dbReference type="Proteomes" id="UP001147747">
    <property type="component" value="Unassembled WGS sequence"/>
</dbReference>
<dbReference type="GeneID" id="81366647"/>